<dbReference type="STRING" id="526226.Gbro_2233"/>
<keyword evidence="1" id="KW-0732">Signal</keyword>
<feature type="signal peptide" evidence="1">
    <location>
        <begin position="1"/>
        <end position="20"/>
    </location>
</feature>
<dbReference type="HOGENOM" id="CLU_1249157_0_0_11"/>
<feature type="chain" id="PRO_5003011129" description="DUF5642 domain-containing protein" evidence="1">
    <location>
        <begin position="21"/>
        <end position="212"/>
    </location>
</feature>
<evidence type="ECO:0000313" key="2">
    <source>
        <dbReference type="EMBL" id="ACY21481.1"/>
    </source>
</evidence>
<dbReference type="Proteomes" id="UP000001219">
    <property type="component" value="Chromosome"/>
</dbReference>
<accession>D0LBR7</accession>
<gene>
    <name evidence="2" type="ordered locus">Gbro_2233</name>
</gene>
<reference evidence="3" key="1">
    <citation type="submission" date="2009-10" db="EMBL/GenBank/DDBJ databases">
        <title>The complete chromosome of Gordonia bronchialis DSM 43247.</title>
        <authorList>
            <consortium name="US DOE Joint Genome Institute (JGI-PGF)"/>
            <person name="Lucas S."/>
            <person name="Copeland A."/>
            <person name="Lapidus A."/>
            <person name="Glavina del Rio T."/>
            <person name="Dalin E."/>
            <person name="Tice H."/>
            <person name="Bruce D."/>
            <person name="Goodwin L."/>
            <person name="Pitluck S."/>
            <person name="Kyrpides N."/>
            <person name="Mavromatis K."/>
            <person name="Ivanova N."/>
            <person name="Ovchinnikova G."/>
            <person name="Saunders E."/>
            <person name="Brettin T."/>
            <person name="Detter J.C."/>
            <person name="Han C."/>
            <person name="Larimer F."/>
            <person name="Land M."/>
            <person name="Hauser L."/>
            <person name="Markowitz V."/>
            <person name="Cheng J.-F."/>
            <person name="Hugenholtz P."/>
            <person name="Woyke T."/>
            <person name="Wu D."/>
            <person name="Jando M."/>
            <person name="Schneider S."/>
            <person name="Goeker M."/>
            <person name="Klenk H.-P."/>
            <person name="Eisen J.A."/>
        </authorList>
    </citation>
    <scope>NUCLEOTIDE SEQUENCE [LARGE SCALE GENOMIC DNA]</scope>
    <source>
        <strain evidence="3">ATCC 25592 / DSM 43247 / BCRC 13721 / JCM 3198 / KCTC 3076 / NBRC 16047 / NCTC 10667</strain>
    </source>
</reference>
<reference evidence="2 3" key="2">
    <citation type="journal article" date="2010" name="Stand. Genomic Sci.">
        <title>Complete genome sequence of Gordonia bronchialis type strain (3410).</title>
        <authorList>
            <person name="Ivanova N."/>
            <person name="Sikorski J."/>
            <person name="Jando M."/>
            <person name="Lapidus A."/>
            <person name="Nolan M."/>
            <person name="Lucas S."/>
            <person name="Del Rio T.G."/>
            <person name="Tice H."/>
            <person name="Copeland A."/>
            <person name="Cheng J.F."/>
            <person name="Chen F."/>
            <person name="Bruce D."/>
            <person name="Goodwin L."/>
            <person name="Pitluck S."/>
            <person name="Mavromatis K."/>
            <person name="Ovchinnikova G."/>
            <person name="Pati A."/>
            <person name="Chen A."/>
            <person name="Palaniappan K."/>
            <person name="Land M."/>
            <person name="Hauser L."/>
            <person name="Chang Y.J."/>
            <person name="Jeffries C.D."/>
            <person name="Chain P."/>
            <person name="Saunders E."/>
            <person name="Han C."/>
            <person name="Detter J.C."/>
            <person name="Brettin T."/>
            <person name="Rohde M."/>
            <person name="Goker M."/>
            <person name="Bristow J."/>
            <person name="Eisen J.A."/>
            <person name="Markowitz V."/>
            <person name="Hugenholtz P."/>
            <person name="Klenk H.P."/>
            <person name="Kyrpides N.C."/>
        </authorList>
    </citation>
    <scope>NUCLEOTIDE SEQUENCE [LARGE SCALE GENOMIC DNA]</scope>
    <source>
        <strain evidence="3">ATCC 25592 / DSM 43247 / BCRC 13721 / JCM 3198 / KCTC 3076 / NBRC 16047 / NCTC 10667</strain>
    </source>
</reference>
<evidence type="ECO:0000313" key="3">
    <source>
        <dbReference type="Proteomes" id="UP000001219"/>
    </source>
</evidence>
<proteinExistence type="predicted"/>
<evidence type="ECO:0008006" key="4">
    <source>
        <dbReference type="Google" id="ProtNLM"/>
    </source>
</evidence>
<protein>
    <recommendedName>
        <fullName evidence="4">DUF5642 domain-containing protein</fullName>
    </recommendedName>
</protein>
<dbReference type="eggNOG" id="ENOG5033UUB">
    <property type="taxonomic scope" value="Bacteria"/>
</dbReference>
<sequence>MALALAAGMCLLLAACSTDGQPTAGMPDLAGRAVAAQDFPAGTASRVPDPAVAGALADITGASRTALPERCAPPPVIAGGAVVQVGPGGQDRTTYTAAVAYAGEHTLDELRAQLDGCTTWTTGTATAATTVRAEVLPAPPAPDGVSTLALRRTMETGGTPNALITSTVTLIGERDGIRVYVEYRWPSSGPLPPAAGTALDGLFDKAIAAAFG</sequence>
<evidence type="ECO:0000256" key="1">
    <source>
        <dbReference type="SAM" id="SignalP"/>
    </source>
</evidence>
<dbReference type="EMBL" id="CP001802">
    <property type="protein sequence ID" value="ACY21481.1"/>
    <property type="molecule type" value="Genomic_DNA"/>
</dbReference>
<organism evidence="2 3">
    <name type="scientific">Gordonia bronchialis (strain ATCC 25592 / DSM 43247 / BCRC 13721 / JCM 3198 / KCTC 3076 / NBRC 16047 / NCTC 10667)</name>
    <name type="common">Rhodococcus bronchialis</name>
    <dbReference type="NCBI Taxonomy" id="526226"/>
    <lineage>
        <taxon>Bacteria</taxon>
        <taxon>Bacillati</taxon>
        <taxon>Actinomycetota</taxon>
        <taxon>Actinomycetes</taxon>
        <taxon>Mycobacteriales</taxon>
        <taxon>Gordoniaceae</taxon>
        <taxon>Gordonia</taxon>
    </lineage>
</organism>
<dbReference type="AlphaFoldDB" id="D0LBR7"/>
<name>D0LBR7_GORB4</name>
<dbReference type="KEGG" id="gbr:Gbro_2233"/>
<keyword evidence="3" id="KW-1185">Reference proteome</keyword>